<dbReference type="Proteomes" id="UP000012092">
    <property type="component" value="Unassembled WGS sequence"/>
</dbReference>
<evidence type="ECO:0000313" key="2">
    <source>
        <dbReference type="Proteomes" id="UP000012092"/>
    </source>
</evidence>
<accession>M6RBG2</accession>
<dbReference type="AlphaFoldDB" id="M6RBG2"/>
<dbReference type="EMBL" id="AHNZ02000556">
    <property type="protein sequence ID" value="EMO04930.1"/>
    <property type="molecule type" value="Genomic_DNA"/>
</dbReference>
<comment type="caution">
    <text evidence="1">The sequence shown here is derived from an EMBL/GenBank/DDBJ whole genome shotgun (WGS) entry which is preliminary data.</text>
</comment>
<reference evidence="1 2" key="1">
    <citation type="submission" date="2013-01" db="EMBL/GenBank/DDBJ databases">
        <authorList>
            <person name="Harkins D.M."/>
            <person name="Durkin A.S."/>
            <person name="Brinkac L.M."/>
            <person name="Haft D.H."/>
            <person name="Selengut J.D."/>
            <person name="Sanka R."/>
            <person name="DePew J."/>
            <person name="Purushe J."/>
            <person name="Picardeau M."/>
            <person name="Werts C."/>
            <person name="Goarant C."/>
            <person name="Vinetz J.M."/>
            <person name="Sutton G.G."/>
            <person name="Nierman W.C."/>
            <person name="Fouts D.E."/>
        </authorList>
    </citation>
    <scope>NUCLEOTIDE SEQUENCE [LARGE SCALE GENOMIC DNA]</scope>
    <source>
        <strain evidence="1 2">Verdun HP</strain>
    </source>
</reference>
<proteinExistence type="predicted"/>
<organism evidence="1 2">
    <name type="scientific">Leptospira interrogans serovar Icterohaemorrhagiae str. Verdun HP</name>
    <dbReference type="NCBI Taxonomy" id="1049910"/>
    <lineage>
        <taxon>Bacteria</taxon>
        <taxon>Pseudomonadati</taxon>
        <taxon>Spirochaetota</taxon>
        <taxon>Spirochaetia</taxon>
        <taxon>Leptospirales</taxon>
        <taxon>Leptospiraceae</taxon>
        <taxon>Leptospira</taxon>
    </lineage>
</organism>
<name>M6RBG2_LEPIR</name>
<evidence type="ECO:0000313" key="1">
    <source>
        <dbReference type="EMBL" id="EMO04930.1"/>
    </source>
</evidence>
<gene>
    <name evidence="1" type="ORF">LEP1GSC116_2847</name>
</gene>
<protein>
    <submittedName>
        <fullName evidence="1">Uncharacterized protein</fullName>
    </submittedName>
</protein>
<sequence>MFKFLYEFPHHVTDKPKFCGSSHILRQAFSFSHYLDSFSNHKNLS</sequence>